<protein>
    <submittedName>
        <fullName evidence="1">22563_t:CDS:1</fullName>
    </submittedName>
</protein>
<organism evidence="1 2">
    <name type="scientific">Gigaspora margarita</name>
    <dbReference type="NCBI Taxonomy" id="4874"/>
    <lineage>
        <taxon>Eukaryota</taxon>
        <taxon>Fungi</taxon>
        <taxon>Fungi incertae sedis</taxon>
        <taxon>Mucoromycota</taxon>
        <taxon>Glomeromycotina</taxon>
        <taxon>Glomeromycetes</taxon>
        <taxon>Diversisporales</taxon>
        <taxon>Gigasporaceae</taxon>
        <taxon>Gigaspora</taxon>
    </lineage>
</organism>
<evidence type="ECO:0000313" key="1">
    <source>
        <dbReference type="EMBL" id="CAG8855823.1"/>
    </source>
</evidence>
<evidence type="ECO:0000313" key="2">
    <source>
        <dbReference type="Proteomes" id="UP000789901"/>
    </source>
</evidence>
<feature type="non-terminal residue" evidence="1">
    <location>
        <position position="1"/>
    </location>
</feature>
<dbReference type="Proteomes" id="UP000789901">
    <property type="component" value="Unassembled WGS sequence"/>
</dbReference>
<name>A0ABN7XN66_GIGMA</name>
<reference evidence="1 2" key="1">
    <citation type="submission" date="2021-06" db="EMBL/GenBank/DDBJ databases">
        <authorList>
            <person name="Kallberg Y."/>
            <person name="Tangrot J."/>
            <person name="Rosling A."/>
        </authorList>
    </citation>
    <scope>NUCLEOTIDE SEQUENCE [LARGE SCALE GENOMIC DNA]</scope>
    <source>
        <strain evidence="1 2">120-4 pot B 10/14</strain>
    </source>
</reference>
<comment type="caution">
    <text evidence="1">The sequence shown here is derived from an EMBL/GenBank/DDBJ whole genome shotgun (WGS) entry which is preliminary data.</text>
</comment>
<proteinExistence type="predicted"/>
<sequence>IKLFSITPSSAICERMFSVLGWIYGKHQTRLNINRLEGLAKVYRFNLSNPIGQLRYTQTTKVTPEIMINIAETVFKEFEEEEISNDDNIEMLNPAKDLYSNEQDLNLSILTFINLESSVFTSKSNHKSENFDKTESDDNMQDEYNVDEIVAMQLELEYNLH</sequence>
<gene>
    <name evidence="1" type="ORF">GMARGA_LOCUS44644</name>
</gene>
<dbReference type="EMBL" id="CAJVQB010153496">
    <property type="protein sequence ID" value="CAG8855823.1"/>
    <property type="molecule type" value="Genomic_DNA"/>
</dbReference>
<keyword evidence="2" id="KW-1185">Reference proteome</keyword>
<accession>A0ABN7XN66</accession>